<keyword evidence="3" id="KW-1185">Reference proteome</keyword>
<protein>
    <submittedName>
        <fullName evidence="2">VOC family protein</fullName>
    </submittedName>
</protein>
<dbReference type="EMBL" id="BAABDM010000003">
    <property type="protein sequence ID" value="GAA4096036.1"/>
    <property type="molecule type" value="Genomic_DNA"/>
</dbReference>
<dbReference type="Proteomes" id="UP001500392">
    <property type="component" value="Unassembled WGS sequence"/>
</dbReference>
<evidence type="ECO:0000313" key="3">
    <source>
        <dbReference type="Proteomes" id="UP001500392"/>
    </source>
</evidence>
<accession>A0ABP7WTN1</accession>
<reference evidence="3" key="1">
    <citation type="journal article" date="2019" name="Int. J. Syst. Evol. Microbiol.">
        <title>The Global Catalogue of Microorganisms (GCM) 10K type strain sequencing project: providing services to taxonomists for standard genome sequencing and annotation.</title>
        <authorList>
            <consortium name="The Broad Institute Genomics Platform"/>
            <consortium name="The Broad Institute Genome Sequencing Center for Infectious Disease"/>
            <person name="Wu L."/>
            <person name="Ma J."/>
        </authorList>
    </citation>
    <scope>NUCLEOTIDE SEQUENCE [LARGE SCALE GENOMIC DNA]</scope>
    <source>
        <strain evidence="3">JCM 17304</strain>
    </source>
</reference>
<dbReference type="InterPro" id="IPR029068">
    <property type="entry name" value="Glyas_Bleomycin-R_OHBP_Dase"/>
</dbReference>
<dbReference type="InterPro" id="IPR037523">
    <property type="entry name" value="VOC_core"/>
</dbReference>
<dbReference type="Pfam" id="PF00903">
    <property type="entry name" value="Glyoxalase"/>
    <property type="match status" value="1"/>
</dbReference>
<evidence type="ECO:0000259" key="1">
    <source>
        <dbReference type="PROSITE" id="PS51819"/>
    </source>
</evidence>
<comment type="caution">
    <text evidence="2">The sequence shown here is derived from an EMBL/GenBank/DDBJ whole genome shotgun (WGS) entry which is preliminary data.</text>
</comment>
<feature type="domain" description="VOC" evidence="1">
    <location>
        <begin position="6"/>
        <end position="116"/>
    </location>
</feature>
<dbReference type="InterPro" id="IPR052164">
    <property type="entry name" value="Anthracycline_SecMetBiosynth"/>
</dbReference>
<dbReference type="PANTHER" id="PTHR33993">
    <property type="entry name" value="GLYOXALASE-RELATED"/>
    <property type="match status" value="1"/>
</dbReference>
<dbReference type="RefSeq" id="WP_344935453.1">
    <property type="nucleotide sequence ID" value="NZ_BAABDM010000003.1"/>
</dbReference>
<gene>
    <name evidence="2" type="ORF">GCM10022414_20470</name>
</gene>
<evidence type="ECO:0000313" key="2">
    <source>
        <dbReference type="EMBL" id="GAA4096036.1"/>
    </source>
</evidence>
<proteinExistence type="predicted"/>
<dbReference type="CDD" id="cd07247">
    <property type="entry name" value="SgaA_N_like"/>
    <property type="match status" value="1"/>
</dbReference>
<dbReference type="SUPFAM" id="SSF54593">
    <property type="entry name" value="Glyoxalase/Bleomycin resistance protein/Dihydroxybiphenyl dioxygenase"/>
    <property type="match status" value="1"/>
</dbReference>
<sequence length="118" mass="13021">MNIHGKLNYVEFAAVDLDATKAFFSKAFAWSFTDYGPDYTAFADVGLDGGFYRAPLSAKVESGSALLVFYSATLEETRNEIVRAGGSILKEIYEFPGGRRFHFAEPSGNEFAVWSDPL</sequence>
<organism evidence="2 3">
    <name type="scientific">Zhongshania borealis</name>
    <dbReference type="NCBI Taxonomy" id="889488"/>
    <lineage>
        <taxon>Bacteria</taxon>
        <taxon>Pseudomonadati</taxon>
        <taxon>Pseudomonadota</taxon>
        <taxon>Gammaproteobacteria</taxon>
        <taxon>Cellvibrionales</taxon>
        <taxon>Spongiibacteraceae</taxon>
        <taxon>Zhongshania</taxon>
    </lineage>
</organism>
<dbReference type="PROSITE" id="PS51819">
    <property type="entry name" value="VOC"/>
    <property type="match status" value="1"/>
</dbReference>
<dbReference type="Gene3D" id="3.10.180.10">
    <property type="entry name" value="2,3-Dihydroxybiphenyl 1,2-Dioxygenase, domain 1"/>
    <property type="match status" value="1"/>
</dbReference>
<dbReference type="PANTHER" id="PTHR33993:SF1">
    <property type="entry name" value="GLYOXALASE FAMILY PROTEIN"/>
    <property type="match status" value="1"/>
</dbReference>
<dbReference type="InterPro" id="IPR004360">
    <property type="entry name" value="Glyas_Fos-R_dOase_dom"/>
</dbReference>
<name>A0ABP7WTN1_9GAMM</name>